<name>A0ABR9LHT7_9PSEU</name>
<dbReference type="RefSeq" id="WP_225949958.1">
    <property type="nucleotide sequence ID" value="NZ_JADBEJ010000005.1"/>
</dbReference>
<organism evidence="1 2">
    <name type="scientific">Amycolatopsis roodepoortensis</name>
    <dbReference type="NCBI Taxonomy" id="700274"/>
    <lineage>
        <taxon>Bacteria</taxon>
        <taxon>Bacillati</taxon>
        <taxon>Actinomycetota</taxon>
        <taxon>Actinomycetes</taxon>
        <taxon>Pseudonocardiales</taxon>
        <taxon>Pseudonocardiaceae</taxon>
        <taxon>Amycolatopsis</taxon>
    </lineage>
</organism>
<dbReference type="Proteomes" id="UP000656548">
    <property type="component" value="Unassembled WGS sequence"/>
</dbReference>
<dbReference type="EMBL" id="JADBEJ010000005">
    <property type="protein sequence ID" value="MBE1579837.1"/>
    <property type="molecule type" value="Genomic_DNA"/>
</dbReference>
<gene>
    <name evidence="1" type="ORF">H4W30_006897</name>
</gene>
<evidence type="ECO:0000313" key="1">
    <source>
        <dbReference type="EMBL" id="MBE1579837.1"/>
    </source>
</evidence>
<comment type="caution">
    <text evidence="1">The sequence shown here is derived from an EMBL/GenBank/DDBJ whole genome shotgun (WGS) entry which is preliminary data.</text>
</comment>
<reference evidence="1 2" key="1">
    <citation type="submission" date="2020-10" db="EMBL/GenBank/DDBJ databases">
        <title>Sequencing the genomes of 1000 actinobacteria strains.</title>
        <authorList>
            <person name="Klenk H.-P."/>
        </authorList>
    </citation>
    <scope>NUCLEOTIDE SEQUENCE [LARGE SCALE GENOMIC DNA]</scope>
    <source>
        <strain evidence="1 2">DSM 46661</strain>
    </source>
</reference>
<evidence type="ECO:0000313" key="2">
    <source>
        <dbReference type="Proteomes" id="UP000656548"/>
    </source>
</evidence>
<accession>A0ABR9LHT7</accession>
<keyword evidence="2" id="KW-1185">Reference proteome</keyword>
<protein>
    <submittedName>
        <fullName evidence="1">Uncharacterized protein involved in tellurium resistance</fullName>
    </submittedName>
</protein>
<sequence>MGCWHAIGKRGEIFTLYEQGFVHTKAFGGDFGCLVELTDGRKILINGFTEGAALLARNIFEAVGRRPG</sequence>
<proteinExistence type="predicted"/>